<dbReference type="SUPFAM" id="SSF52833">
    <property type="entry name" value="Thioredoxin-like"/>
    <property type="match status" value="1"/>
</dbReference>
<keyword evidence="3" id="KW-0614">Plasmid</keyword>
<protein>
    <recommendedName>
        <fullName evidence="2">Thioredoxin-like fold domain-containing protein</fullName>
    </recommendedName>
</protein>
<gene>
    <name evidence="3" type="ORF">NIES23_62080</name>
</gene>
<evidence type="ECO:0000313" key="4">
    <source>
        <dbReference type="Proteomes" id="UP000217507"/>
    </source>
</evidence>
<geneLocation type="plasmid" evidence="3">
    <name>plasmid3</name>
</geneLocation>
<feature type="domain" description="Thioredoxin-like fold" evidence="2">
    <location>
        <begin position="18"/>
        <end position="167"/>
    </location>
</feature>
<accession>A0A1Z4KWI0</accession>
<evidence type="ECO:0000259" key="2">
    <source>
        <dbReference type="Pfam" id="PF13462"/>
    </source>
</evidence>
<dbReference type="InterPro" id="IPR036249">
    <property type="entry name" value="Thioredoxin-like_sf"/>
</dbReference>
<evidence type="ECO:0000256" key="1">
    <source>
        <dbReference type="ARBA" id="ARBA00005791"/>
    </source>
</evidence>
<sequence>MNNDPQHRLLFVPPSTQDRKQGMLSAAVVLVIYGDYQCQESADVYRLLKVIGRQLSISLGEDYFCLIFRHFPQIQIHSQALRAAEAAEAAAVQGQFWQIHDILFIHQQQLADGYLVEYANDLGLDISQFLQDMCNHVHLERINQDIESGIQSGVTATPALFINGIRYRVGVAHRRHHWNLDALIAAITTANNLPHT</sequence>
<evidence type="ECO:0000313" key="3">
    <source>
        <dbReference type="EMBL" id="BAY73380.1"/>
    </source>
</evidence>
<comment type="similarity">
    <text evidence="1">Belongs to the thioredoxin family. DsbA subfamily.</text>
</comment>
<dbReference type="Gene3D" id="3.40.30.10">
    <property type="entry name" value="Glutaredoxin"/>
    <property type="match status" value="1"/>
</dbReference>
<dbReference type="AlphaFoldDB" id="A0A1Z4KWI0"/>
<dbReference type="Pfam" id="PF13462">
    <property type="entry name" value="Thioredoxin_4"/>
    <property type="match status" value="1"/>
</dbReference>
<dbReference type="InterPro" id="IPR012336">
    <property type="entry name" value="Thioredoxin-like_fold"/>
</dbReference>
<dbReference type="EMBL" id="AP018219">
    <property type="protein sequence ID" value="BAY73380.1"/>
    <property type="molecule type" value="Genomic_DNA"/>
</dbReference>
<proteinExistence type="inferred from homology"/>
<reference evidence="3 4" key="1">
    <citation type="submission" date="2017-06" db="EMBL/GenBank/DDBJ databases">
        <title>Genome sequencing of cyanobaciteial culture collection at National Institute for Environmental Studies (NIES).</title>
        <authorList>
            <person name="Hirose Y."/>
            <person name="Shimura Y."/>
            <person name="Fujisawa T."/>
            <person name="Nakamura Y."/>
            <person name="Kawachi M."/>
        </authorList>
    </citation>
    <scope>NUCLEOTIDE SEQUENCE [LARGE SCALE GENOMIC DNA]</scope>
    <source>
        <strain evidence="3 4">NIES-23</strain>
        <plasmid evidence="4">Plasmid Plasmid3 dna</plasmid>
    </source>
</reference>
<dbReference type="Proteomes" id="UP000217507">
    <property type="component" value="Plasmid Plasmid3 dna"/>
</dbReference>
<organism evidence="3 4">
    <name type="scientific">Trichormus variabilis NIES-23</name>
    <dbReference type="NCBI Taxonomy" id="1973479"/>
    <lineage>
        <taxon>Bacteria</taxon>
        <taxon>Bacillati</taxon>
        <taxon>Cyanobacteriota</taxon>
        <taxon>Cyanophyceae</taxon>
        <taxon>Nostocales</taxon>
        <taxon>Nostocaceae</taxon>
        <taxon>Trichormus</taxon>
    </lineage>
</organism>
<dbReference type="PANTHER" id="PTHR13887:SF55">
    <property type="entry name" value="SLR0313 PROTEIN"/>
    <property type="match status" value="1"/>
</dbReference>
<name>A0A1Z4KWI0_ANAVA</name>
<dbReference type="PANTHER" id="PTHR13887">
    <property type="entry name" value="GLUTATHIONE S-TRANSFERASE KAPPA"/>
    <property type="match status" value="1"/>
</dbReference>